<dbReference type="EMBL" id="JABFTP020000144">
    <property type="protein sequence ID" value="KAL3281001.1"/>
    <property type="molecule type" value="Genomic_DNA"/>
</dbReference>
<evidence type="ECO:0000313" key="1">
    <source>
        <dbReference type="EMBL" id="KAL3281001.1"/>
    </source>
</evidence>
<name>A0ABD2NQK2_9CUCU</name>
<reference evidence="1 2" key="1">
    <citation type="journal article" date="2021" name="BMC Biol.">
        <title>Horizontally acquired antibacterial genes associated with adaptive radiation of ladybird beetles.</title>
        <authorList>
            <person name="Li H.S."/>
            <person name="Tang X.F."/>
            <person name="Huang Y.H."/>
            <person name="Xu Z.Y."/>
            <person name="Chen M.L."/>
            <person name="Du X.Y."/>
            <person name="Qiu B.Y."/>
            <person name="Chen P.T."/>
            <person name="Zhang W."/>
            <person name="Slipinski A."/>
            <person name="Escalona H.E."/>
            <person name="Waterhouse R.M."/>
            <person name="Zwick A."/>
            <person name="Pang H."/>
        </authorList>
    </citation>
    <scope>NUCLEOTIDE SEQUENCE [LARGE SCALE GENOMIC DNA]</scope>
    <source>
        <strain evidence="1">SYSU2018</strain>
    </source>
</reference>
<accession>A0ABD2NQK2</accession>
<dbReference type="InterPro" id="IPR019324">
    <property type="entry name" value="MPP6"/>
</dbReference>
<keyword evidence="2" id="KW-1185">Reference proteome</keyword>
<dbReference type="PANTHER" id="PTHR13582:SF0">
    <property type="entry name" value="M-PHASE PHOSPHOPROTEIN 6"/>
    <property type="match status" value="1"/>
</dbReference>
<protein>
    <recommendedName>
        <fullName evidence="3">M-phase phosphoprotein 6</fullName>
    </recommendedName>
</protein>
<gene>
    <name evidence="1" type="ORF">HHI36_004225</name>
</gene>
<dbReference type="Pfam" id="PF10175">
    <property type="entry name" value="MPP6"/>
    <property type="match status" value="1"/>
</dbReference>
<dbReference type="AlphaFoldDB" id="A0ABD2NQK2"/>
<dbReference type="Proteomes" id="UP001516400">
    <property type="component" value="Unassembled WGS sequence"/>
</dbReference>
<evidence type="ECO:0000313" key="2">
    <source>
        <dbReference type="Proteomes" id="UP001516400"/>
    </source>
</evidence>
<evidence type="ECO:0008006" key="3">
    <source>
        <dbReference type="Google" id="ProtNLM"/>
    </source>
</evidence>
<organism evidence="1 2">
    <name type="scientific">Cryptolaemus montrouzieri</name>
    <dbReference type="NCBI Taxonomy" id="559131"/>
    <lineage>
        <taxon>Eukaryota</taxon>
        <taxon>Metazoa</taxon>
        <taxon>Ecdysozoa</taxon>
        <taxon>Arthropoda</taxon>
        <taxon>Hexapoda</taxon>
        <taxon>Insecta</taxon>
        <taxon>Pterygota</taxon>
        <taxon>Neoptera</taxon>
        <taxon>Endopterygota</taxon>
        <taxon>Coleoptera</taxon>
        <taxon>Polyphaga</taxon>
        <taxon>Cucujiformia</taxon>
        <taxon>Coccinelloidea</taxon>
        <taxon>Coccinellidae</taxon>
        <taxon>Scymninae</taxon>
        <taxon>Scymnini</taxon>
        <taxon>Cryptolaemus</taxon>
    </lineage>
</organism>
<sequence>MEHKPNVSQNASPNVQLSKGILEMKFMKKSKEKALKQLEDEESRKLYSKEISEEMKRTGNIVFIETSVFNCKNMVEGRFSFGGMNPDIEKLMANDYVDMLNQIEESKEKDITDIEMAKGYSSVVETMQKKFNKKTKKKFMKPSSDI</sequence>
<comment type="caution">
    <text evidence="1">The sequence shown here is derived from an EMBL/GenBank/DDBJ whole genome shotgun (WGS) entry which is preliminary data.</text>
</comment>
<proteinExistence type="predicted"/>
<dbReference type="PANTHER" id="PTHR13582">
    <property type="entry name" value="M-PHASE PHOSPHOPROTEIN 6"/>
    <property type="match status" value="1"/>
</dbReference>